<comment type="similarity">
    <text evidence="1">Belongs to the 'phage' integrase family.</text>
</comment>
<dbReference type="PROSITE" id="PS51898">
    <property type="entry name" value="TYR_RECOMBINASE"/>
    <property type="match status" value="1"/>
</dbReference>
<proteinExistence type="inferred from homology"/>
<accession>A0ABS8K8Y0</accession>
<sequence>MATVNFTTGRVASHACEAGRSQSFIWDSGQPGLGLRATAGGAKAFVYQGKVAGATVRLTIGDPATWSIGKARGEARRLQLIVDAGRDPRIEAGKVAAGVLAERQRMTRERATLADGWNAWVEARREKWGAHHLRGVLTATHDGADGAVRGPLADLMPLRLAALDKDAIALVLERETHERPARARLCWSYLRTALRWIDEQPEYAGLLPASARSRSIATDHLAKPQAKTDALERGHLAAWFQALDVVPTLSRRVYLAGLLLTGARREELAALRWRDVSLEWHTLSIADKVEDAGRVIPLTPYFQSLLEVLHEQSGGAPDAFVFPSTASPNKSLTRVCKVAGVPRVTLHGLRRSYGSLSEWIELPAGVVAQIMGHKPSATAERHYRVRPVDLLRLHATKLERFIVENAGIAFAYPAARGALEVAA</sequence>
<protein>
    <submittedName>
        <fullName evidence="5">Integrase family protein</fullName>
    </submittedName>
</protein>
<dbReference type="EMBL" id="JAJITC010000002">
    <property type="protein sequence ID" value="MCC8400958.1"/>
    <property type="molecule type" value="Genomic_DNA"/>
</dbReference>
<evidence type="ECO:0000256" key="3">
    <source>
        <dbReference type="ARBA" id="ARBA00023172"/>
    </source>
</evidence>
<name>A0ABS8K8Y0_9BURK</name>
<reference evidence="5 6" key="1">
    <citation type="submission" date="2021-11" db="EMBL/GenBank/DDBJ databases">
        <authorList>
            <person name="Oh E.-T."/>
            <person name="Kim S.-B."/>
        </authorList>
    </citation>
    <scope>NUCLEOTIDE SEQUENCE [LARGE SCALE GENOMIC DNA]</scope>
    <source>
        <strain evidence="5 6">MMS20-SJTN17</strain>
    </source>
</reference>
<dbReference type="Pfam" id="PF00589">
    <property type="entry name" value="Phage_integrase"/>
    <property type="match status" value="1"/>
</dbReference>
<keyword evidence="2" id="KW-0229">DNA integration</keyword>
<evidence type="ECO:0000313" key="6">
    <source>
        <dbReference type="Proteomes" id="UP001430614"/>
    </source>
</evidence>
<organism evidence="5 6">
    <name type="scientific">Paraburkholderia translucens</name>
    <dbReference type="NCBI Taxonomy" id="2886945"/>
    <lineage>
        <taxon>Bacteria</taxon>
        <taxon>Pseudomonadati</taxon>
        <taxon>Pseudomonadota</taxon>
        <taxon>Betaproteobacteria</taxon>
        <taxon>Burkholderiales</taxon>
        <taxon>Burkholderiaceae</taxon>
        <taxon>Paraburkholderia</taxon>
    </lineage>
</organism>
<dbReference type="InterPro" id="IPR050808">
    <property type="entry name" value="Phage_Integrase"/>
</dbReference>
<keyword evidence="3" id="KW-0233">DNA recombination</keyword>
<dbReference type="InterPro" id="IPR013762">
    <property type="entry name" value="Integrase-like_cat_sf"/>
</dbReference>
<dbReference type="PANTHER" id="PTHR30629">
    <property type="entry name" value="PROPHAGE INTEGRASE"/>
    <property type="match status" value="1"/>
</dbReference>
<feature type="domain" description="Tyr recombinase" evidence="4">
    <location>
        <begin position="226"/>
        <end position="398"/>
    </location>
</feature>
<dbReference type="Proteomes" id="UP001430614">
    <property type="component" value="Unassembled WGS sequence"/>
</dbReference>
<evidence type="ECO:0000256" key="1">
    <source>
        <dbReference type="ARBA" id="ARBA00008857"/>
    </source>
</evidence>
<dbReference type="InterPro" id="IPR025166">
    <property type="entry name" value="Integrase_DNA_bind_dom"/>
</dbReference>
<evidence type="ECO:0000256" key="2">
    <source>
        <dbReference type="ARBA" id="ARBA00022908"/>
    </source>
</evidence>
<gene>
    <name evidence="5" type="ORF">LJ655_03460</name>
</gene>
<evidence type="ECO:0000313" key="5">
    <source>
        <dbReference type="EMBL" id="MCC8400958.1"/>
    </source>
</evidence>
<dbReference type="RefSeq" id="WP_230559871.1">
    <property type="nucleotide sequence ID" value="NZ_JAJITC010000002.1"/>
</dbReference>
<comment type="caution">
    <text evidence="5">The sequence shown here is derived from an EMBL/GenBank/DDBJ whole genome shotgun (WGS) entry which is preliminary data.</text>
</comment>
<evidence type="ECO:0000259" key="4">
    <source>
        <dbReference type="PROSITE" id="PS51898"/>
    </source>
</evidence>
<dbReference type="InterPro" id="IPR002104">
    <property type="entry name" value="Integrase_catalytic"/>
</dbReference>
<dbReference type="InterPro" id="IPR011010">
    <property type="entry name" value="DNA_brk_join_enz"/>
</dbReference>
<dbReference type="InterPro" id="IPR038488">
    <property type="entry name" value="Integrase_DNA-bd_sf"/>
</dbReference>
<dbReference type="Gene3D" id="3.30.160.390">
    <property type="entry name" value="Integrase, DNA-binding domain"/>
    <property type="match status" value="1"/>
</dbReference>
<keyword evidence="6" id="KW-1185">Reference proteome</keyword>
<dbReference type="SUPFAM" id="SSF56349">
    <property type="entry name" value="DNA breaking-rejoining enzymes"/>
    <property type="match status" value="1"/>
</dbReference>
<dbReference type="Pfam" id="PF13356">
    <property type="entry name" value="Arm-DNA-bind_3"/>
    <property type="match status" value="1"/>
</dbReference>
<dbReference type="PANTHER" id="PTHR30629:SF6">
    <property type="entry name" value="PROPHAGE INTEGRASE INTA-RELATED"/>
    <property type="match status" value="1"/>
</dbReference>
<dbReference type="Gene3D" id="1.10.443.10">
    <property type="entry name" value="Intergrase catalytic core"/>
    <property type="match status" value="1"/>
</dbReference>